<evidence type="ECO:0000256" key="9">
    <source>
        <dbReference type="ARBA" id="ARBA00038873"/>
    </source>
</evidence>
<dbReference type="SUPFAM" id="SSF47616">
    <property type="entry name" value="GST C-terminal domain-like"/>
    <property type="match status" value="1"/>
</dbReference>
<dbReference type="Proteomes" id="UP000054408">
    <property type="component" value="Unassembled WGS sequence"/>
</dbReference>
<proteinExistence type="inferred from homology"/>
<dbReference type="Pfam" id="PF17171">
    <property type="entry name" value="GST_C_6"/>
    <property type="match status" value="1"/>
</dbReference>
<evidence type="ECO:0000259" key="13">
    <source>
        <dbReference type="Pfam" id="PF10568"/>
    </source>
</evidence>
<dbReference type="GO" id="GO:0001401">
    <property type="term" value="C:SAM complex"/>
    <property type="evidence" value="ECO:0007669"/>
    <property type="project" value="InterPro"/>
</dbReference>
<dbReference type="GO" id="GO:0047992">
    <property type="term" value="F:hydroxylysine kinase activity"/>
    <property type="evidence" value="ECO:0007669"/>
    <property type="project" value="UniProtKB-EC"/>
</dbReference>
<dbReference type="SUPFAM" id="SSF56112">
    <property type="entry name" value="Protein kinase-like (PK-like)"/>
    <property type="match status" value="1"/>
</dbReference>
<evidence type="ECO:0000259" key="14">
    <source>
        <dbReference type="Pfam" id="PF17171"/>
    </source>
</evidence>
<protein>
    <recommendedName>
        <fullName evidence="10">Hydroxylysine kinase</fullName>
        <ecNumber evidence="9">2.7.1.81</ecNumber>
    </recommendedName>
</protein>
<evidence type="ECO:0000259" key="12">
    <source>
        <dbReference type="Pfam" id="PF01636"/>
    </source>
</evidence>
<evidence type="ECO:0000256" key="5">
    <source>
        <dbReference type="ARBA" id="ARBA00022679"/>
    </source>
</evidence>
<evidence type="ECO:0000313" key="15">
    <source>
        <dbReference type="EMBL" id="KNC51207.1"/>
    </source>
</evidence>
<keyword evidence="4" id="KW-0963">Cytoplasm</keyword>
<evidence type="ECO:0000256" key="3">
    <source>
        <dbReference type="ARBA" id="ARBA00009170"/>
    </source>
</evidence>
<dbReference type="Pfam" id="PF01636">
    <property type="entry name" value="APH"/>
    <property type="match status" value="1"/>
</dbReference>
<accession>A0A0L0DFU8</accession>
<evidence type="ECO:0000256" key="10">
    <source>
        <dbReference type="ARBA" id="ARBA00040505"/>
    </source>
</evidence>
<dbReference type="EMBL" id="GL349465">
    <property type="protein sequence ID" value="KNC51207.1"/>
    <property type="molecule type" value="Genomic_DNA"/>
</dbReference>
<evidence type="ECO:0000256" key="1">
    <source>
        <dbReference type="ARBA" id="ARBA00004496"/>
    </source>
</evidence>
<dbReference type="InterPro" id="IPR050249">
    <property type="entry name" value="Pseudomonas-type_ThrB"/>
</dbReference>
<dbReference type="PANTHER" id="PTHR21064:SF1">
    <property type="entry name" value="HYDROXYLYSINE KINASE"/>
    <property type="match status" value="1"/>
</dbReference>
<evidence type="ECO:0000256" key="2">
    <source>
        <dbReference type="ARBA" id="ARBA00006219"/>
    </source>
</evidence>
<dbReference type="InterPro" id="IPR011009">
    <property type="entry name" value="Kinase-like_dom_sf"/>
</dbReference>
<dbReference type="RefSeq" id="XP_013756441.1">
    <property type="nucleotide sequence ID" value="XM_013900987.1"/>
</dbReference>
<evidence type="ECO:0000256" key="6">
    <source>
        <dbReference type="ARBA" id="ARBA00022777"/>
    </source>
</evidence>
<sequence>MHVLAYVRFAGLEENELKVMTLLVAGADNIIAYLKRRGHNLDFKLAPEEMADVLAYSAMVKNELFTAMMHSWWNEEENYQVVKSLYASSLPFPLSWILPKQMQDAVQAGLGAIVHAEDLSTARLSEVPDVDADALYARANAIYIALAARLGDSEYFFGPTPCSLDTIIFSHLLLQYLAPLPNARLSSMIRTHPNLVSYLTRLASEYLGMDMMASPAFAMPSPVRFKRRSRLYIGLGLTAVVGYVTFYLGGGVLTSFRGPRQAQVALALFAAVTGMNLSAVDQSENISLAVTELDSYDDRNFKITITTKSETTSTTTATTTASESGSGSMLPGLGSLVSEGCYVLKVHNGVESSPKGLPLLHAQNAVLDHLASSGFAVPVPIRLAEVDTASRAGWPVGDADAAARRAAFDVGAARAAYDDGAEDGGKLRLVPLESKDGRVRLHAVRVLTWVDGVLLADKVDAGSPGFLALLNKVGATLGRMDVALASFSHSGAVRTHLWDLASLPQLEVFVDHISDADNAALARRVYADFAAQVLPVADSLSSLTLHNDANDQNVLVNTEGTEVVGVIDFGDMVYSKRVYELAILMAYTMLPSRALLDDASHTDEAESARLVAAAHAVYTGYADAVADSAPITDLERSLLFTLVRSRLAQSVTMSAYSFSKDPTNEYLLVTARPGWNTLRLLEALGAEPFTAALQ</sequence>
<gene>
    <name evidence="15" type="ORF">AMSG_11990</name>
</gene>
<keyword evidence="11" id="KW-0812">Transmembrane</keyword>
<name>A0A0L0DFU8_THETB</name>
<keyword evidence="11" id="KW-1133">Transmembrane helix</keyword>
<comment type="similarity">
    <text evidence="3">Belongs to the metaxin family.</text>
</comment>
<feature type="transmembrane region" description="Helical" evidence="11">
    <location>
        <begin position="231"/>
        <end position="253"/>
    </location>
</feature>
<dbReference type="GeneID" id="25569905"/>
<dbReference type="Gene3D" id="3.90.1200.10">
    <property type="match status" value="1"/>
</dbReference>
<comment type="subcellular location">
    <subcellularLocation>
        <location evidence="1">Cytoplasm</location>
    </subcellularLocation>
</comment>
<dbReference type="AlphaFoldDB" id="A0A0L0DFU8"/>
<keyword evidence="16" id="KW-1185">Reference proteome</keyword>
<keyword evidence="6" id="KW-0418">Kinase</keyword>
<dbReference type="InterPro" id="IPR019564">
    <property type="entry name" value="Sam37/metaxin_N"/>
</dbReference>
<evidence type="ECO:0000313" key="16">
    <source>
        <dbReference type="Proteomes" id="UP000054408"/>
    </source>
</evidence>
<dbReference type="InterPro" id="IPR036282">
    <property type="entry name" value="Glutathione-S-Trfase_C_sf"/>
</dbReference>
<evidence type="ECO:0000256" key="4">
    <source>
        <dbReference type="ARBA" id="ARBA00022490"/>
    </source>
</evidence>
<dbReference type="InterPro" id="IPR033468">
    <property type="entry name" value="Metaxin_GST"/>
</dbReference>
<dbReference type="OrthoDB" id="9973935at2759"/>
<keyword evidence="11" id="KW-0472">Membrane</keyword>
<comment type="catalytic activity">
    <reaction evidence="7">
        <text>(5R)-5-hydroxy-L-lysine + GTP = (5R)-5-phosphooxy-L-lysine + GDP + H(+)</text>
        <dbReference type="Rhea" id="RHEA:19049"/>
        <dbReference type="ChEBI" id="CHEBI:15378"/>
        <dbReference type="ChEBI" id="CHEBI:37565"/>
        <dbReference type="ChEBI" id="CHEBI:57882"/>
        <dbReference type="ChEBI" id="CHEBI:58189"/>
        <dbReference type="ChEBI" id="CHEBI:58357"/>
        <dbReference type="EC" id="2.7.1.81"/>
    </reaction>
</comment>
<dbReference type="PANTHER" id="PTHR21064">
    <property type="entry name" value="AMINOGLYCOSIDE PHOSPHOTRANSFERASE DOMAIN-CONTAINING PROTEIN-RELATED"/>
    <property type="match status" value="1"/>
</dbReference>
<feature type="domain" description="Mitochondrial outer membrane transport complex Sam37/metaxin N-terminal" evidence="13">
    <location>
        <begin position="24"/>
        <end position="103"/>
    </location>
</feature>
<comment type="similarity">
    <text evidence="2">Belongs to the aminoglycoside phosphotransferase family.</text>
</comment>
<comment type="function">
    <text evidence="8">Catalyzes the GTP-dependent phosphorylation of 5-hydroxy-L-lysine.</text>
</comment>
<dbReference type="STRING" id="461836.A0A0L0DFU8"/>
<evidence type="ECO:0000256" key="11">
    <source>
        <dbReference type="SAM" id="Phobius"/>
    </source>
</evidence>
<evidence type="ECO:0000256" key="7">
    <source>
        <dbReference type="ARBA" id="ARBA00036820"/>
    </source>
</evidence>
<feature type="domain" description="Aminoglycoside phosphotransferase" evidence="12">
    <location>
        <begin position="340"/>
        <end position="599"/>
    </location>
</feature>
<dbReference type="EC" id="2.7.1.81" evidence="9"/>
<evidence type="ECO:0000256" key="8">
    <source>
        <dbReference type="ARBA" id="ARBA00037368"/>
    </source>
</evidence>
<dbReference type="InterPro" id="IPR002575">
    <property type="entry name" value="Aminoglycoside_PTrfase"/>
</dbReference>
<dbReference type="Pfam" id="PF10568">
    <property type="entry name" value="Tom37"/>
    <property type="match status" value="1"/>
</dbReference>
<organism evidence="15 16">
    <name type="scientific">Thecamonas trahens ATCC 50062</name>
    <dbReference type="NCBI Taxonomy" id="461836"/>
    <lineage>
        <taxon>Eukaryota</taxon>
        <taxon>Apusozoa</taxon>
        <taxon>Apusomonadida</taxon>
        <taxon>Apusomonadidae</taxon>
        <taxon>Thecamonas</taxon>
    </lineage>
</organism>
<dbReference type="eggNOG" id="KOG3028">
    <property type="taxonomic scope" value="Eukaryota"/>
</dbReference>
<feature type="domain" description="Metaxin glutathione S-transferase" evidence="14">
    <location>
        <begin position="142"/>
        <end position="201"/>
    </location>
</feature>
<reference evidence="15 16" key="1">
    <citation type="submission" date="2010-05" db="EMBL/GenBank/DDBJ databases">
        <title>The Genome Sequence of Thecamonas trahens ATCC 50062.</title>
        <authorList>
            <consortium name="The Broad Institute Genome Sequencing Platform"/>
            <person name="Russ C."/>
            <person name="Cuomo C."/>
            <person name="Shea T."/>
            <person name="Young S.K."/>
            <person name="Zeng Q."/>
            <person name="Koehrsen M."/>
            <person name="Haas B."/>
            <person name="Borodovsky M."/>
            <person name="Guigo R."/>
            <person name="Alvarado L."/>
            <person name="Berlin A."/>
            <person name="Bochicchio J."/>
            <person name="Borenstein D."/>
            <person name="Chapman S."/>
            <person name="Chen Z."/>
            <person name="Freedman E."/>
            <person name="Gellesch M."/>
            <person name="Goldberg J."/>
            <person name="Griggs A."/>
            <person name="Gujja S."/>
            <person name="Heilman E."/>
            <person name="Heiman D."/>
            <person name="Hepburn T."/>
            <person name="Howarth C."/>
            <person name="Jen D."/>
            <person name="Larson L."/>
            <person name="Mehta T."/>
            <person name="Park D."/>
            <person name="Pearson M."/>
            <person name="Roberts A."/>
            <person name="Saif S."/>
            <person name="Shenoy N."/>
            <person name="Sisk P."/>
            <person name="Stolte C."/>
            <person name="Sykes S."/>
            <person name="Thomson T."/>
            <person name="Walk T."/>
            <person name="White J."/>
            <person name="Yandava C."/>
            <person name="Burger G."/>
            <person name="Gray M.W."/>
            <person name="Holland P.W.H."/>
            <person name="King N."/>
            <person name="Lang F.B.F."/>
            <person name="Roger A.J."/>
            <person name="Ruiz-Trillo I."/>
            <person name="Lander E."/>
            <person name="Nusbaum C."/>
        </authorList>
    </citation>
    <scope>NUCLEOTIDE SEQUENCE [LARGE SCALE GENOMIC DNA]</scope>
    <source>
        <strain evidence="15 16">ATCC 50062</strain>
    </source>
</reference>
<keyword evidence="5" id="KW-0808">Transferase</keyword>